<evidence type="ECO:0000313" key="2">
    <source>
        <dbReference type="EMBL" id="QGR70693.1"/>
    </source>
</evidence>
<keyword evidence="1" id="KW-0812">Transmembrane</keyword>
<gene>
    <name evidence="2" type="ORF">FOC37_10100</name>
</gene>
<evidence type="ECO:0000313" key="3">
    <source>
        <dbReference type="Proteomes" id="UP000424966"/>
    </source>
</evidence>
<proteinExistence type="predicted"/>
<dbReference type="RefSeq" id="WP_050088241.1">
    <property type="nucleotide sequence ID" value="NZ_CABHXU010000206.1"/>
</dbReference>
<keyword evidence="1" id="KW-0472">Membrane</keyword>
<evidence type="ECO:0000256" key="1">
    <source>
        <dbReference type="SAM" id="Phobius"/>
    </source>
</evidence>
<keyword evidence="1" id="KW-1133">Transmembrane helix</keyword>
<organism evidence="2 3">
    <name type="scientific">Yersinia intermedia</name>
    <dbReference type="NCBI Taxonomy" id="631"/>
    <lineage>
        <taxon>Bacteria</taxon>
        <taxon>Pseudomonadati</taxon>
        <taxon>Pseudomonadota</taxon>
        <taxon>Gammaproteobacteria</taxon>
        <taxon>Enterobacterales</taxon>
        <taxon>Yersiniaceae</taxon>
        <taxon>Yersinia</taxon>
    </lineage>
</organism>
<dbReference type="Proteomes" id="UP000424966">
    <property type="component" value="Chromosome"/>
</dbReference>
<sequence length="88" mass="9900">MKKKLAELKTCVVFIISYIILVGVILFIVRLGVALIFYIKNGVFYFAWAEALNYAARVGLSAGIPLGIGIWFMSWMKTRKEKVSQPKG</sequence>
<name>A0ABX6F6P5_YERIN</name>
<feature type="transmembrane region" description="Helical" evidence="1">
    <location>
        <begin position="51"/>
        <end position="72"/>
    </location>
</feature>
<feature type="transmembrane region" description="Helical" evidence="1">
    <location>
        <begin position="12"/>
        <end position="39"/>
    </location>
</feature>
<keyword evidence="3" id="KW-1185">Reference proteome</keyword>
<dbReference type="EMBL" id="CP046294">
    <property type="protein sequence ID" value="QGR70693.1"/>
    <property type="molecule type" value="Genomic_DNA"/>
</dbReference>
<protein>
    <submittedName>
        <fullName evidence="2">Uncharacterized protein</fullName>
    </submittedName>
</protein>
<reference evidence="2 3" key="1">
    <citation type="submission" date="2019-11" db="EMBL/GenBank/DDBJ databases">
        <title>FDA dAtabase for Regulatory Grade micrObial Sequences (FDA-ARGOS): Supporting development and validation of Infectious Disease Dx tests.</title>
        <authorList>
            <person name="Patel R."/>
            <person name="Rucinski S."/>
            <person name="Tallon L."/>
            <person name="Sadzewicz L."/>
            <person name="Vavikolanu K."/>
            <person name="Mehta A."/>
            <person name="Aluvathingal J."/>
            <person name="Nadendla S."/>
            <person name="Nandy P."/>
            <person name="Geyer C."/>
            <person name="Yan Y."/>
            <person name="Sichtig H."/>
        </authorList>
    </citation>
    <scope>NUCLEOTIDE SEQUENCE [LARGE SCALE GENOMIC DNA]</scope>
    <source>
        <strain evidence="2 3">FDAARGOS_729</strain>
    </source>
</reference>
<dbReference type="GeneID" id="58046616"/>
<accession>A0ABX6F6P5</accession>